<dbReference type="InterPro" id="IPR046347">
    <property type="entry name" value="bZIP_sf"/>
</dbReference>
<dbReference type="PROSITE" id="PS00036">
    <property type="entry name" value="BZIP_BASIC"/>
    <property type="match status" value="1"/>
</dbReference>
<dbReference type="PANTHER" id="PTHR45764">
    <property type="entry name" value="BZIP TRANSCRIPTION FACTOR 44"/>
    <property type="match status" value="1"/>
</dbReference>
<evidence type="ECO:0000313" key="8">
    <source>
        <dbReference type="EMBL" id="CAD1841407.1"/>
    </source>
</evidence>
<evidence type="ECO:0000256" key="1">
    <source>
        <dbReference type="ARBA" id="ARBA00004123"/>
    </source>
</evidence>
<evidence type="ECO:0000256" key="4">
    <source>
        <dbReference type="ARBA" id="ARBA00023163"/>
    </source>
</evidence>
<dbReference type="InterPro" id="IPR045314">
    <property type="entry name" value="bZIP_plant_GBF1"/>
</dbReference>
<name>A0A6V7QES7_ANACO</name>
<dbReference type="EMBL" id="LR862135">
    <property type="protein sequence ID" value="CAD1841407.1"/>
    <property type="molecule type" value="Genomic_DNA"/>
</dbReference>
<dbReference type="GO" id="GO:0046982">
    <property type="term" value="F:protein heterodimerization activity"/>
    <property type="evidence" value="ECO:0007669"/>
    <property type="project" value="UniProtKB-ARBA"/>
</dbReference>
<dbReference type="InterPro" id="IPR004827">
    <property type="entry name" value="bZIP"/>
</dbReference>
<dbReference type="CDD" id="cd14702">
    <property type="entry name" value="bZIP_plant_GBF1"/>
    <property type="match status" value="1"/>
</dbReference>
<dbReference type="FunFam" id="1.20.5.170:FF:000020">
    <property type="entry name" value="BZIP transcription factor"/>
    <property type="match status" value="1"/>
</dbReference>
<sequence>MATRHVRNPPRGGTHSRVPFARYKYHSPPRLTSLFPPSLSTPLRRSYLRPCHSPSTTTRPRSSPSLSPSSNPTSTSGSGSPRGRTSPSSMRPNRGWNRTGAVPLPAEPDRAAAPSPAEERRLRRMISNRESARRSRMRKKRHLEELRSRLARHRAENRELAARLAGAAHLSALLRRDSDRLRAESASLRRRLALARRVLLFRRLHLLASSPKAPL</sequence>
<feature type="domain" description="BZIP" evidence="7">
    <location>
        <begin position="118"/>
        <end position="165"/>
    </location>
</feature>
<gene>
    <name evidence="8" type="ORF">CB5_LOCUS24618</name>
</gene>
<dbReference type="Pfam" id="PF00170">
    <property type="entry name" value="bZIP_1"/>
    <property type="match status" value="1"/>
</dbReference>
<dbReference type="PANTHER" id="PTHR45764:SF21">
    <property type="entry name" value="OS03G0770000 PROTEIN"/>
    <property type="match status" value="1"/>
</dbReference>
<keyword evidence="5" id="KW-0539">Nucleus</keyword>
<dbReference type="GO" id="GO:0045893">
    <property type="term" value="P:positive regulation of DNA-templated transcription"/>
    <property type="evidence" value="ECO:0007669"/>
    <property type="project" value="TreeGrafter"/>
</dbReference>
<proteinExistence type="predicted"/>
<feature type="region of interest" description="Disordered" evidence="6">
    <location>
        <begin position="1"/>
        <end position="141"/>
    </location>
</feature>
<feature type="compositionally biased region" description="Low complexity" evidence="6">
    <location>
        <begin position="53"/>
        <end position="92"/>
    </location>
</feature>
<dbReference type="PROSITE" id="PS50217">
    <property type="entry name" value="BZIP"/>
    <property type="match status" value="1"/>
</dbReference>
<accession>A0A6V7QES7</accession>
<evidence type="ECO:0000256" key="6">
    <source>
        <dbReference type="SAM" id="MobiDB-lite"/>
    </source>
</evidence>
<dbReference type="SMART" id="SM00338">
    <property type="entry name" value="BRLZ"/>
    <property type="match status" value="1"/>
</dbReference>
<comment type="subcellular location">
    <subcellularLocation>
        <location evidence="1">Nucleus</location>
    </subcellularLocation>
</comment>
<evidence type="ECO:0000256" key="2">
    <source>
        <dbReference type="ARBA" id="ARBA00023015"/>
    </source>
</evidence>
<evidence type="ECO:0000256" key="5">
    <source>
        <dbReference type="ARBA" id="ARBA00023242"/>
    </source>
</evidence>
<keyword evidence="3" id="KW-0238">DNA-binding</keyword>
<dbReference type="AlphaFoldDB" id="A0A6V7QES7"/>
<dbReference type="Gene3D" id="1.20.5.170">
    <property type="match status" value="1"/>
</dbReference>
<keyword evidence="4" id="KW-0804">Transcription</keyword>
<protein>
    <recommendedName>
        <fullName evidence="7">BZIP domain-containing protein</fullName>
    </recommendedName>
</protein>
<dbReference type="SUPFAM" id="SSF57959">
    <property type="entry name" value="Leucine zipper domain"/>
    <property type="match status" value="1"/>
</dbReference>
<evidence type="ECO:0000256" key="3">
    <source>
        <dbReference type="ARBA" id="ARBA00023125"/>
    </source>
</evidence>
<organism evidence="8">
    <name type="scientific">Ananas comosus var. bracteatus</name>
    <name type="common">red pineapple</name>
    <dbReference type="NCBI Taxonomy" id="296719"/>
    <lineage>
        <taxon>Eukaryota</taxon>
        <taxon>Viridiplantae</taxon>
        <taxon>Streptophyta</taxon>
        <taxon>Embryophyta</taxon>
        <taxon>Tracheophyta</taxon>
        <taxon>Spermatophyta</taxon>
        <taxon>Magnoliopsida</taxon>
        <taxon>Liliopsida</taxon>
        <taxon>Poales</taxon>
        <taxon>Bromeliaceae</taxon>
        <taxon>Bromelioideae</taxon>
        <taxon>Ananas</taxon>
    </lineage>
</organism>
<dbReference type="GO" id="GO:0005634">
    <property type="term" value="C:nucleus"/>
    <property type="evidence" value="ECO:0007669"/>
    <property type="project" value="UniProtKB-SubCell"/>
</dbReference>
<dbReference type="GO" id="GO:0003700">
    <property type="term" value="F:DNA-binding transcription factor activity"/>
    <property type="evidence" value="ECO:0007669"/>
    <property type="project" value="InterPro"/>
</dbReference>
<evidence type="ECO:0000259" key="7">
    <source>
        <dbReference type="PROSITE" id="PS50217"/>
    </source>
</evidence>
<reference evidence="8" key="1">
    <citation type="submission" date="2020-07" db="EMBL/GenBank/DDBJ databases">
        <authorList>
            <person name="Lin J."/>
        </authorList>
    </citation>
    <scope>NUCLEOTIDE SEQUENCE</scope>
</reference>
<keyword evidence="2" id="KW-0805">Transcription regulation</keyword>
<dbReference type="GO" id="GO:0000976">
    <property type="term" value="F:transcription cis-regulatory region binding"/>
    <property type="evidence" value="ECO:0007669"/>
    <property type="project" value="TreeGrafter"/>
</dbReference>